<evidence type="ECO:0008006" key="4">
    <source>
        <dbReference type="Google" id="ProtNLM"/>
    </source>
</evidence>
<keyword evidence="1" id="KW-0732">Signal</keyword>
<gene>
    <name evidence="2" type="ORF">HMPREF0731_1638</name>
</gene>
<dbReference type="PROSITE" id="PS51257">
    <property type="entry name" value="PROKAR_LIPOPROTEIN"/>
    <property type="match status" value="1"/>
</dbReference>
<sequence>MMRATLPLLALLALAACGGRPAPVADASESPAHAACRAEARNDPAVVALSRQQNPGNFGNQQRVEYDMRVAGLRAYRDCLRRNGLAAPGGVESPRL</sequence>
<evidence type="ECO:0000313" key="2">
    <source>
        <dbReference type="EMBL" id="EFH12141.1"/>
    </source>
</evidence>
<dbReference type="AlphaFoldDB" id="D5RKM8"/>
<protein>
    <recommendedName>
        <fullName evidence="4">Phosphoribosylamine--glycine ligase</fullName>
    </recommendedName>
</protein>
<dbReference type="Proteomes" id="UP000005324">
    <property type="component" value="Unassembled WGS sequence"/>
</dbReference>
<evidence type="ECO:0000256" key="1">
    <source>
        <dbReference type="SAM" id="SignalP"/>
    </source>
</evidence>
<comment type="caution">
    <text evidence="2">The sequence shown here is derived from an EMBL/GenBank/DDBJ whole genome shotgun (WGS) entry which is preliminary data.</text>
</comment>
<feature type="signal peptide" evidence="1">
    <location>
        <begin position="1"/>
        <end position="15"/>
    </location>
</feature>
<dbReference type="RefSeq" id="WP_007004862.1">
    <property type="nucleotide sequence ID" value="NZ_GG770780.1"/>
</dbReference>
<keyword evidence="3" id="KW-1185">Reference proteome</keyword>
<accession>D5RKM8</accession>
<dbReference type="HOGENOM" id="CLU_2357931_0_0_5"/>
<dbReference type="OrthoDB" id="7281550at2"/>
<evidence type="ECO:0000313" key="3">
    <source>
        <dbReference type="Proteomes" id="UP000005324"/>
    </source>
</evidence>
<dbReference type="EMBL" id="ADVL01000271">
    <property type="protein sequence ID" value="EFH12141.1"/>
    <property type="molecule type" value="Genomic_DNA"/>
</dbReference>
<name>D5RKM8_9PROT</name>
<feature type="chain" id="PRO_5012858813" description="Phosphoribosylamine--glycine ligase" evidence="1">
    <location>
        <begin position="16"/>
        <end position="96"/>
    </location>
</feature>
<reference evidence="2 3" key="1">
    <citation type="submission" date="2010-04" db="EMBL/GenBank/DDBJ databases">
        <authorList>
            <person name="Qin X."/>
            <person name="Bachman B."/>
            <person name="Battles P."/>
            <person name="Bell A."/>
            <person name="Bess C."/>
            <person name="Bickham C."/>
            <person name="Chaboub L."/>
            <person name="Chen D."/>
            <person name="Coyle M."/>
            <person name="Deiros D.R."/>
            <person name="Dinh H."/>
            <person name="Forbes L."/>
            <person name="Fowler G."/>
            <person name="Francisco L."/>
            <person name="Fu Q."/>
            <person name="Gubbala S."/>
            <person name="Hale W."/>
            <person name="Han Y."/>
            <person name="Hemphill L."/>
            <person name="Highlander S.K."/>
            <person name="Hirani K."/>
            <person name="Hogues M."/>
            <person name="Jackson L."/>
            <person name="Jakkamsetti A."/>
            <person name="Javaid M."/>
            <person name="Jiang H."/>
            <person name="Korchina V."/>
            <person name="Kovar C."/>
            <person name="Lara F."/>
            <person name="Lee S."/>
            <person name="Mata R."/>
            <person name="Mathew T."/>
            <person name="Moen C."/>
            <person name="Morales K."/>
            <person name="Munidasa M."/>
            <person name="Nazareth L."/>
            <person name="Ngo R."/>
            <person name="Nguyen L."/>
            <person name="Okwuonu G."/>
            <person name="Ongeri F."/>
            <person name="Patil S."/>
            <person name="Petrosino J."/>
            <person name="Pham C."/>
            <person name="Pham P."/>
            <person name="Pu L.-L."/>
            <person name="Puazo M."/>
            <person name="Raj R."/>
            <person name="Reid J."/>
            <person name="Rouhana J."/>
            <person name="Saada N."/>
            <person name="Shang Y."/>
            <person name="Simmons D."/>
            <person name="Thornton R."/>
            <person name="Warren J."/>
            <person name="Weissenberger G."/>
            <person name="Zhang J."/>
            <person name="Zhang L."/>
            <person name="Zhou C."/>
            <person name="Zhu D."/>
            <person name="Muzny D."/>
            <person name="Worley K."/>
            <person name="Gibbs R."/>
        </authorList>
    </citation>
    <scope>NUCLEOTIDE SEQUENCE [LARGE SCALE GENOMIC DNA]</scope>
    <source>
        <strain evidence="2 3">ATCC 49957</strain>
    </source>
</reference>
<organism evidence="2 3">
    <name type="scientific">Pseudoroseomonas cervicalis ATCC 49957</name>
    <dbReference type="NCBI Taxonomy" id="525371"/>
    <lineage>
        <taxon>Bacteria</taxon>
        <taxon>Pseudomonadati</taxon>
        <taxon>Pseudomonadota</taxon>
        <taxon>Alphaproteobacteria</taxon>
        <taxon>Acetobacterales</taxon>
        <taxon>Roseomonadaceae</taxon>
        <taxon>Roseomonas</taxon>
    </lineage>
</organism>
<proteinExistence type="predicted"/>